<proteinExistence type="predicted"/>
<gene>
    <name evidence="1" type="ORF">J2W25_002161</name>
</gene>
<dbReference type="EMBL" id="JAUSRR010000003">
    <property type="protein sequence ID" value="MDP9923140.1"/>
    <property type="molecule type" value="Genomic_DNA"/>
</dbReference>
<evidence type="ECO:0000313" key="1">
    <source>
        <dbReference type="EMBL" id="MDP9923140.1"/>
    </source>
</evidence>
<comment type="caution">
    <text evidence="1">The sequence shown here is derived from an EMBL/GenBank/DDBJ whole genome shotgun (WGS) entry which is preliminary data.</text>
</comment>
<reference evidence="1" key="1">
    <citation type="submission" date="2023-07" db="EMBL/GenBank/DDBJ databases">
        <title>Sorghum-associated microbial communities from plants grown in Nebraska, USA.</title>
        <authorList>
            <person name="Schachtman D."/>
        </authorList>
    </citation>
    <scope>NUCLEOTIDE SEQUENCE</scope>
    <source>
        <strain evidence="1">DS2795</strain>
    </source>
</reference>
<accession>A0AAW8DUD9</accession>
<dbReference type="AlphaFoldDB" id="A0AAW8DUD9"/>
<sequence>MSDTHLSTSSRFVEVEGEKFAERFLQHAIQILEE</sequence>
<protein>
    <submittedName>
        <fullName evidence="1">Uncharacterized protein</fullName>
    </submittedName>
</protein>
<name>A0AAW8DUD9_9BURK</name>
<organism evidence="1 2">
    <name type="scientific">Variovorax boronicumulans</name>
    <dbReference type="NCBI Taxonomy" id="436515"/>
    <lineage>
        <taxon>Bacteria</taxon>
        <taxon>Pseudomonadati</taxon>
        <taxon>Pseudomonadota</taxon>
        <taxon>Betaproteobacteria</taxon>
        <taxon>Burkholderiales</taxon>
        <taxon>Comamonadaceae</taxon>
        <taxon>Variovorax</taxon>
    </lineage>
</organism>
<evidence type="ECO:0000313" key="2">
    <source>
        <dbReference type="Proteomes" id="UP001244295"/>
    </source>
</evidence>
<dbReference type="Proteomes" id="UP001244295">
    <property type="component" value="Unassembled WGS sequence"/>
</dbReference>